<dbReference type="Proteomes" id="UP000216345">
    <property type="component" value="Unassembled WGS sequence"/>
</dbReference>
<proteinExistence type="predicted"/>
<dbReference type="AlphaFoldDB" id="A0A256FCV9"/>
<gene>
    <name evidence="1" type="ORF">CEV32_0881</name>
</gene>
<accession>A0A256FCV9</accession>
<keyword evidence="2" id="KW-1185">Reference proteome</keyword>
<evidence type="ECO:0000313" key="2">
    <source>
        <dbReference type="Proteomes" id="UP000216345"/>
    </source>
</evidence>
<evidence type="ECO:0000313" key="1">
    <source>
        <dbReference type="EMBL" id="OYR12707.1"/>
    </source>
</evidence>
<name>A0A256FCV9_9HYPH</name>
<sequence length="64" mass="7629">MLVSFRSDYPLVVTRVPPENYFTLFWGFSEIFKGWKKSCLTVAQARINKRNRTVRYKVEGLIRD</sequence>
<protein>
    <submittedName>
        <fullName evidence="1">Uncharacterized protein</fullName>
    </submittedName>
</protein>
<comment type="caution">
    <text evidence="1">The sequence shown here is derived from an EMBL/GenBank/DDBJ whole genome shotgun (WGS) entry which is preliminary data.</text>
</comment>
<dbReference type="EMBL" id="NNRK01000029">
    <property type="protein sequence ID" value="OYR12707.1"/>
    <property type="molecule type" value="Genomic_DNA"/>
</dbReference>
<reference evidence="1 2" key="1">
    <citation type="submission" date="2017-07" db="EMBL/GenBank/DDBJ databases">
        <title>Phylogenetic study on the rhizospheric bacterium Ochrobactrum sp. A44.</title>
        <authorList>
            <person name="Krzyzanowska D.M."/>
            <person name="Ossowicki A."/>
            <person name="Rajewska M."/>
            <person name="Maciag T."/>
            <person name="Kaczynski Z."/>
            <person name="Czerwicka M."/>
            <person name="Jafra S."/>
        </authorList>
    </citation>
    <scope>NUCLEOTIDE SEQUENCE [LARGE SCALE GENOMIC DNA]</scope>
    <source>
        <strain evidence="1 2">PR17</strain>
    </source>
</reference>
<organism evidence="1 2">
    <name type="scientific">Brucella rhizosphaerae</name>
    <dbReference type="NCBI Taxonomy" id="571254"/>
    <lineage>
        <taxon>Bacteria</taxon>
        <taxon>Pseudomonadati</taxon>
        <taxon>Pseudomonadota</taxon>
        <taxon>Alphaproteobacteria</taxon>
        <taxon>Hyphomicrobiales</taxon>
        <taxon>Brucellaceae</taxon>
        <taxon>Brucella/Ochrobactrum group</taxon>
        <taxon>Brucella</taxon>
    </lineage>
</organism>